<evidence type="ECO:0000256" key="3">
    <source>
        <dbReference type="ARBA" id="ARBA00023098"/>
    </source>
</evidence>
<reference evidence="6 7" key="1">
    <citation type="journal article" date="2018" name="PLoS Pathog.">
        <title>Evolution of structural diversity of trichothecenes, a family of toxins produced by plant pathogenic and entomopathogenic fungi.</title>
        <authorList>
            <person name="Proctor R.H."/>
            <person name="McCormick S.P."/>
            <person name="Kim H.S."/>
            <person name="Cardoza R.E."/>
            <person name="Stanley A.M."/>
            <person name="Lindo L."/>
            <person name="Kelly A."/>
            <person name="Brown D.W."/>
            <person name="Lee T."/>
            <person name="Vaughan M.M."/>
            <person name="Alexander N.J."/>
            <person name="Busman M."/>
            <person name="Gutierrez S."/>
        </authorList>
    </citation>
    <scope>NUCLEOTIDE SEQUENCE [LARGE SCALE GENOMIC DNA]</scope>
    <source>
        <strain evidence="6 7">NRRL 3299</strain>
    </source>
</reference>
<proteinExistence type="predicted"/>
<dbReference type="Proteomes" id="UP000266152">
    <property type="component" value="Unassembled WGS sequence"/>
</dbReference>
<protein>
    <submittedName>
        <fullName evidence="6">Calcium-independent phospholipase a2-gamma</fullName>
    </submittedName>
</protein>
<dbReference type="InterPro" id="IPR002641">
    <property type="entry name" value="PNPLA_dom"/>
</dbReference>
<keyword evidence="3" id="KW-0443">Lipid metabolism</keyword>
<dbReference type="InterPro" id="IPR016035">
    <property type="entry name" value="Acyl_Trfase/lysoPLipase"/>
</dbReference>
<dbReference type="Gene3D" id="3.40.1090.10">
    <property type="entry name" value="Cytosolic phospholipase A2 catalytic domain"/>
    <property type="match status" value="1"/>
</dbReference>
<comment type="caution">
    <text evidence="4">Lacks conserved residue(s) required for the propagation of feature annotation.</text>
</comment>
<evidence type="ECO:0000259" key="5">
    <source>
        <dbReference type="PROSITE" id="PS51635"/>
    </source>
</evidence>
<dbReference type="Pfam" id="PF01734">
    <property type="entry name" value="Patatin"/>
    <property type="match status" value="1"/>
</dbReference>
<dbReference type="GO" id="GO:0019369">
    <property type="term" value="P:arachidonate metabolic process"/>
    <property type="evidence" value="ECO:0007669"/>
    <property type="project" value="TreeGrafter"/>
</dbReference>
<comment type="caution">
    <text evidence="6">The sequence shown here is derived from an EMBL/GenBank/DDBJ whole genome shotgun (WGS) entry which is preliminary data.</text>
</comment>
<dbReference type="GO" id="GO:0047499">
    <property type="term" value="F:calcium-independent phospholipase A2 activity"/>
    <property type="evidence" value="ECO:0007669"/>
    <property type="project" value="TreeGrafter"/>
</dbReference>
<dbReference type="STRING" id="5514.A0A395RJC3"/>
<evidence type="ECO:0000256" key="4">
    <source>
        <dbReference type="PROSITE-ProRule" id="PRU01161"/>
    </source>
</evidence>
<evidence type="ECO:0000256" key="2">
    <source>
        <dbReference type="ARBA" id="ARBA00022963"/>
    </source>
</evidence>
<accession>A0A395RJC3</accession>
<dbReference type="GO" id="GO:0016020">
    <property type="term" value="C:membrane"/>
    <property type="evidence" value="ECO:0007669"/>
    <property type="project" value="TreeGrafter"/>
</dbReference>
<evidence type="ECO:0000313" key="7">
    <source>
        <dbReference type="Proteomes" id="UP000266152"/>
    </source>
</evidence>
<gene>
    <name evidence="6" type="ORF">FSPOR_10780</name>
</gene>
<organism evidence="6 7">
    <name type="scientific">Fusarium sporotrichioides</name>
    <dbReference type="NCBI Taxonomy" id="5514"/>
    <lineage>
        <taxon>Eukaryota</taxon>
        <taxon>Fungi</taxon>
        <taxon>Dikarya</taxon>
        <taxon>Ascomycota</taxon>
        <taxon>Pezizomycotina</taxon>
        <taxon>Sordariomycetes</taxon>
        <taxon>Hypocreomycetidae</taxon>
        <taxon>Hypocreales</taxon>
        <taxon>Nectriaceae</taxon>
        <taxon>Fusarium</taxon>
    </lineage>
</organism>
<feature type="short sequence motif" description="DGA/G" evidence="4">
    <location>
        <begin position="168"/>
        <end position="170"/>
    </location>
</feature>
<dbReference type="PANTHER" id="PTHR24185">
    <property type="entry name" value="CALCIUM-INDEPENDENT PHOSPHOLIPASE A2-GAMMA"/>
    <property type="match status" value="1"/>
</dbReference>
<dbReference type="PROSITE" id="PS51635">
    <property type="entry name" value="PNPLA"/>
    <property type="match status" value="1"/>
</dbReference>
<dbReference type="GO" id="GO:0016042">
    <property type="term" value="P:lipid catabolic process"/>
    <property type="evidence" value="ECO:0007669"/>
    <property type="project" value="UniProtKB-KW"/>
</dbReference>
<dbReference type="AlphaFoldDB" id="A0A395RJC3"/>
<feature type="domain" description="PNPLA" evidence="5">
    <location>
        <begin position="1"/>
        <end position="181"/>
    </location>
</feature>
<evidence type="ECO:0000313" key="6">
    <source>
        <dbReference type="EMBL" id="RGP60191.1"/>
    </source>
</evidence>
<keyword evidence="1" id="KW-0378">Hydrolase</keyword>
<dbReference type="PANTHER" id="PTHR24185:SF1">
    <property type="entry name" value="CALCIUM-INDEPENDENT PHOSPHOLIPASE A2-GAMMA"/>
    <property type="match status" value="1"/>
</dbReference>
<keyword evidence="2" id="KW-0442">Lipid degradation</keyword>
<evidence type="ECO:0000256" key="1">
    <source>
        <dbReference type="ARBA" id="ARBA00022801"/>
    </source>
</evidence>
<keyword evidence="7" id="KW-1185">Reference proteome</keyword>
<sequence length="396" mass="45852">MLARLRLSVDQALDTYKSFGNAVFGKPRWFHERSILWYPRAKFSCRKTRAAFQDAIIKALERDHNRGCRDNQDCLPNEAEKEPLKYREDRTRTIAISWVIYKRGGVRKEFVWRSYDHELSLKSSDSNDWIPSNAGPAHTITIWEVARATTAAPLYFESIKITGRKFLDGGMGANNPSLITIREVNRLHGTPALFVSIGTGLKDRNREPGTPSRSIRDLRRAATTDDVRRKQGLKKYLEIFGEYKKFIVDCEGNNGTNGWRSECRNVGMTEHMYRLNVEGDLHTIPLDDWRPSNTGEDTLRFIKQQTEAYLNEKRVVEYIDKIARRAVDIRRQRAATEQWERFAVDVTYRCSKCTNKKYDTRAKLREHWQKGSEHSGENLSDGKELEMALNAARTIL</sequence>
<name>A0A395RJC3_FUSSP</name>
<dbReference type="GO" id="GO:0046486">
    <property type="term" value="P:glycerolipid metabolic process"/>
    <property type="evidence" value="ECO:0007669"/>
    <property type="project" value="UniProtKB-ARBA"/>
</dbReference>
<dbReference type="SUPFAM" id="SSF52151">
    <property type="entry name" value="FabD/lysophospholipase-like"/>
    <property type="match status" value="1"/>
</dbReference>
<dbReference type="EMBL" id="PXOF01000195">
    <property type="protein sequence ID" value="RGP60191.1"/>
    <property type="molecule type" value="Genomic_DNA"/>
</dbReference>